<proteinExistence type="inferred from homology"/>
<organism evidence="6 7">
    <name type="scientific">Gracilariopsis chorda</name>
    <dbReference type="NCBI Taxonomy" id="448386"/>
    <lineage>
        <taxon>Eukaryota</taxon>
        <taxon>Rhodophyta</taxon>
        <taxon>Florideophyceae</taxon>
        <taxon>Rhodymeniophycidae</taxon>
        <taxon>Gracilariales</taxon>
        <taxon>Gracilariaceae</taxon>
        <taxon>Gracilariopsis</taxon>
    </lineage>
</organism>
<dbReference type="InterPro" id="IPR008271">
    <property type="entry name" value="Ser/Thr_kinase_AS"/>
</dbReference>
<dbReference type="PROSITE" id="PS50011">
    <property type="entry name" value="PROTEIN_KINASE_DOM"/>
    <property type="match status" value="1"/>
</dbReference>
<comment type="similarity">
    <text evidence="4">Belongs to the protein kinase superfamily.</text>
</comment>
<evidence type="ECO:0000256" key="2">
    <source>
        <dbReference type="ARBA" id="ARBA00022840"/>
    </source>
</evidence>
<dbReference type="GO" id="GO:0005524">
    <property type="term" value="F:ATP binding"/>
    <property type="evidence" value="ECO:0007669"/>
    <property type="project" value="UniProtKB-UniRule"/>
</dbReference>
<dbReference type="EMBL" id="NBIV01000040">
    <property type="protein sequence ID" value="PXF46348.1"/>
    <property type="molecule type" value="Genomic_DNA"/>
</dbReference>
<dbReference type="SMART" id="SM00220">
    <property type="entry name" value="S_TKc"/>
    <property type="match status" value="1"/>
</dbReference>
<feature type="domain" description="Protein kinase" evidence="5">
    <location>
        <begin position="23"/>
        <end position="282"/>
    </location>
</feature>
<dbReference type="PROSITE" id="PS00107">
    <property type="entry name" value="PROTEIN_KINASE_ATP"/>
    <property type="match status" value="1"/>
</dbReference>
<evidence type="ECO:0000256" key="4">
    <source>
        <dbReference type="RuleBase" id="RU000304"/>
    </source>
</evidence>
<comment type="caution">
    <text evidence="6">The sequence shown here is derived from an EMBL/GenBank/DDBJ whole genome shotgun (WGS) entry which is preliminary data.</text>
</comment>
<dbReference type="CDD" id="cd05117">
    <property type="entry name" value="STKc_CAMK"/>
    <property type="match status" value="1"/>
</dbReference>
<dbReference type="PANTHER" id="PTHR24347">
    <property type="entry name" value="SERINE/THREONINE-PROTEIN KINASE"/>
    <property type="match status" value="1"/>
</dbReference>
<dbReference type="InterPro" id="IPR000719">
    <property type="entry name" value="Prot_kinase_dom"/>
</dbReference>
<dbReference type="Pfam" id="PF00069">
    <property type="entry name" value="Pkinase"/>
    <property type="match status" value="1"/>
</dbReference>
<dbReference type="FunFam" id="1.10.510.10:FF:000571">
    <property type="entry name" value="Maternal embryonic leucine zipper kinase"/>
    <property type="match status" value="1"/>
</dbReference>
<gene>
    <name evidence="6" type="ORF">BWQ96_03847</name>
</gene>
<dbReference type="PROSITE" id="PS00108">
    <property type="entry name" value="PROTEIN_KINASE_ST"/>
    <property type="match status" value="1"/>
</dbReference>
<keyword evidence="4" id="KW-0723">Serine/threonine-protein kinase</keyword>
<dbReference type="InterPro" id="IPR017441">
    <property type="entry name" value="Protein_kinase_ATP_BS"/>
</dbReference>
<sequence length="481" mass="53572">MTSSPSMAPQPAFPPYQPILDQYSVGSQLGRGCFAKVFKAVRNCDGVPVAIKVIEKKRLDNQVSNLLHNELRILQAVSEHPGIVTLLDNLETETHVFFIMEYVAGGPLLHRIVSRGSFSENDARILLRTLLLTLRFLADLGCVHRDIKPENILVDNHNKKWPVKLTDFGFSEKIQPDQLLHDAIGTPLFVAPEILKGEGYDCACDMWSLGVVMYLVLCGYPPFPIYDDPQKLTRAIINGDYSFPAREWTHVSADAKSVITEMLQVNPQKRLTPAEALARPWILMAQSTTDLPNSKLKSFNARRKLKAGFMAVRTTFGLRNILGSASLRTDAVDQQALQREVERSRALIARASREDELFAVSDEGQNPANALFRESSARMTCRHSLIFPTGITDLSQTNDTDIDKPKGRYEEGALQSTHILTSDSDALQSKALAMVAEVNEDVDLEDTTLFLTDSLEGESPPKPGRTLLNLEQLDFGRLEIQ</sequence>
<evidence type="ECO:0000313" key="6">
    <source>
        <dbReference type="EMBL" id="PXF46348.1"/>
    </source>
</evidence>
<keyword evidence="7" id="KW-1185">Reference proteome</keyword>
<dbReference type="OrthoDB" id="40902at2759"/>
<evidence type="ECO:0000256" key="3">
    <source>
        <dbReference type="PROSITE-ProRule" id="PRU10141"/>
    </source>
</evidence>
<dbReference type="Gene3D" id="1.10.510.10">
    <property type="entry name" value="Transferase(Phosphotransferase) domain 1"/>
    <property type="match status" value="1"/>
</dbReference>
<dbReference type="Proteomes" id="UP000247409">
    <property type="component" value="Unassembled WGS sequence"/>
</dbReference>
<feature type="binding site" evidence="3">
    <location>
        <position position="52"/>
    </location>
    <ligand>
        <name>ATP</name>
        <dbReference type="ChEBI" id="CHEBI:30616"/>
    </ligand>
</feature>
<dbReference type="FunFam" id="3.30.200.20:FF:000042">
    <property type="entry name" value="Aurora kinase A"/>
    <property type="match status" value="1"/>
</dbReference>
<dbReference type="AlphaFoldDB" id="A0A2V3IW24"/>
<keyword evidence="1 3" id="KW-0547">Nucleotide-binding</keyword>
<evidence type="ECO:0000313" key="7">
    <source>
        <dbReference type="Proteomes" id="UP000247409"/>
    </source>
</evidence>
<dbReference type="STRING" id="448386.A0A2V3IW24"/>
<dbReference type="GO" id="GO:0004674">
    <property type="term" value="F:protein serine/threonine kinase activity"/>
    <property type="evidence" value="ECO:0007669"/>
    <property type="project" value="UniProtKB-KW"/>
</dbReference>
<dbReference type="SUPFAM" id="SSF56112">
    <property type="entry name" value="Protein kinase-like (PK-like)"/>
    <property type="match status" value="1"/>
</dbReference>
<protein>
    <submittedName>
        <fullName evidence="6">Putative myosin light chain kinase</fullName>
    </submittedName>
</protein>
<evidence type="ECO:0000256" key="1">
    <source>
        <dbReference type="ARBA" id="ARBA00022741"/>
    </source>
</evidence>
<keyword evidence="6" id="KW-0808">Transferase</keyword>
<dbReference type="InterPro" id="IPR011009">
    <property type="entry name" value="Kinase-like_dom_sf"/>
</dbReference>
<evidence type="ECO:0000259" key="5">
    <source>
        <dbReference type="PROSITE" id="PS50011"/>
    </source>
</evidence>
<keyword evidence="2 3" id="KW-0067">ATP-binding</keyword>
<accession>A0A2V3IW24</accession>
<keyword evidence="6" id="KW-0418">Kinase</keyword>
<name>A0A2V3IW24_9FLOR</name>
<reference evidence="6 7" key="1">
    <citation type="journal article" date="2018" name="Mol. Biol. Evol.">
        <title>Analysis of the draft genome of the red seaweed Gracilariopsis chorda provides insights into genome size evolution in Rhodophyta.</title>
        <authorList>
            <person name="Lee J."/>
            <person name="Yang E.C."/>
            <person name="Graf L."/>
            <person name="Yang J.H."/>
            <person name="Qiu H."/>
            <person name="Zel Zion U."/>
            <person name="Chan C.X."/>
            <person name="Stephens T.G."/>
            <person name="Weber A.P.M."/>
            <person name="Boo G.H."/>
            <person name="Boo S.M."/>
            <person name="Kim K.M."/>
            <person name="Shin Y."/>
            <person name="Jung M."/>
            <person name="Lee S.J."/>
            <person name="Yim H.S."/>
            <person name="Lee J.H."/>
            <person name="Bhattacharya D."/>
            <person name="Yoon H.S."/>
        </authorList>
    </citation>
    <scope>NUCLEOTIDE SEQUENCE [LARGE SCALE GENOMIC DNA]</scope>
    <source>
        <strain evidence="6 7">SKKU-2015</strain>
        <tissue evidence="6">Whole body</tissue>
    </source>
</reference>